<dbReference type="GO" id="GO:0055085">
    <property type="term" value="P:transmembrane transport"/>
    <property type="evidence" value="ECO:0007669"/>
    <property type="project" value="InterPro"/>
</dbReference>
<feature type="transmembrane region" description="Helical" evidence="6">
    <location>
        <begin position="250"/>
        <end position="270"/>
    </location>
</feature>
<evidence type="ECO:0000256" key="4">
    <source>
        <dbReference type="ARBA" id="ARBA00023136"/>
    </source>
</evidence>
<dbReference type="EMBL" id="NOVD01000003">
    <property type="protein sequence ID" value="PCK28143.1"/>
    <property type="molecule type" value="Genomic_DNA"/>
</dbReference>
<evidence type="ECO:0000259" key="7">
    <source>
        <dbReference type="Pfam" id="PF00324"/>
    </source>
</evidence>
<feature type="transmembrane region" description="Helical" evidence="6">
    <location>
        <begin position="421"/>
        <end position="439"/>
    </location>
</feature>
<evidence type="ECO:0000256" key="6">
    <source>
        <dbReference type="SAM" id="Phobius"/>
    </source>
</evidence>
<keyword evidence="3 6" id="KW-1133">Transmembrane helix</keyword>
<organism evidence="8 9">
    <name type="scientific">Rhodococcus qingshengii</name>
    <dbReference type="NCBI Taxonomy" id="334542"/>
    <lineage>
        <taxon>Bacteria</taxon>
        <taxon>Bacillati</taxon>
        <taxon>Actinomycetota</taxon>
        <taxon>Actinomycetes</taxon>
        <taxon>Mycobacteriales</taxon>
        <taxon>Nocardiaceae</taxon>
        <taxon>Rhodococcus</taxon>
        <taxon>Rhodococcus erythropolis group</taxon>
    </lineage>
</organism>
<dbReference type="RefSeq" id="WP_099697174.1">
    <property type="nucleotide sequence ID" value="NZ_JAOBTA010000008.1"/>
</dbReference>
<evidence type="ECO:0000256" key="5">
    <source>
        <dbReference type="SAM" id="MobiDB-lite"/>
    </source>
</evidence>
<dbReference type="AlphaFoldDB" id="A0A2A5JF32"/>
<accession>A0A2A5JF32</accession>
<sequence>MTEKTDPPGAGTHSESGSLTSSSGLRAGTINSRHLVFFVIAAAAPLTILVGFAPLGLMVSGAALPVGYVVPGIVYLLFAVGFTAMSRHIRGAGAFYAYITEGLGKTVGAGASVLAYIGYLGGQIGFVVACGIFLSSTIELFLGVTVSVYTCALAVAVLVVVVGYRRVDIGAKVLAVLMALELGVLAVFCVAVLLKGGHEGLSLDSFSPSTFMTAGLASVFVLTFTSFVGFEQTAIYSEEVVDSKRTVSRATYTAVTVLAVVYAFCAWVIVQAVGPSRMGDLLGGDPSELIFDLNNEFAGSMMTDVMHLLIVTSFFAGCLALHNACSRYLLTMGRAKVFPAALARVSPTTGTPSVAGITQGALVFAAIAGFALTPADPYTQVVVWTNTPTIIGVLVLQVLTSVAVLRFFSQDSRGEGLWQRLIAPSLAAVALIVALGYLLMNMSDLTGLTTAQNFLLAVPLLLAFAFGVGRGMRVREHSVEELSA</sequence>
<dbReference type="InterPro" id="IPR050367">
    <property type="entry name" value="APC_superfamily"/>
</dbReference>
<feature type="transmembrane region" description="Helical" evidence="6">
    <location>
        <begin position="351"/>
        <end position="370"/>
    </location>
</feature>
<dbReference type="PIRSF" id="PIRSF006060">
    <property type="entry name" value="AA_transporter"/>
    <property type="match status" value="1"/>
</dbReference>
<feature type="transmembrane region" description="Helical" evidence="6">
    <location>
        <begin position="206"/>
        <end position="230"/>
    </location>
</feature>
<reference evidence="8 9" key="1">
    <citation type="submission" date="2017-07" db="EMBL/GenBank/DDBJ databases">
        <title>Draft sequence of Rhodococcus enclensis 23b-28.</title>
        <authorList>
            <person name="Besaury L."/>
            <person name="Sancelme M."/>
            <person name="Amato P."/>
            <person name="Lallement A."/>
            <person name="Delort A.-M."/>
        </authorList>
    </citation>
    <scope>NUCLEOTIDE SEQUENCE [LARGE SCALE GENOMIC DNA]</scope>
    <source>
        <strain evidence="8 9">23b-28</strain>
    </source>
</reference>
<feature type="transmembrane region" description="Helical" evidence="6">
    <location>
        <begin position="65"/>
        <end position="85"/>
    </location>
</feature>
<dbReference type="Proteomes" id="UP000230886">
    <property type="component" value="Unassembled WGS sequence"/>
</dbReference>
<dbReference type="PANTHER" id="PTHR42770:SF16">
    <property type="entry name" value="AMINO ACID PERMEASE"/>
    <property type="match status" value="1"/>
</dbReference>
<gene>
    <name evidence="8" type="ORF">CHR55_06845</name>
</gene>
<feature type="transmembrane region" description="Helical" evidence="6">
    <location>
        <begin position="305"/>
        <end position="330"/>
    </location>
</feature>
<dbReference type="Gene3D" id="1.20.1740.10">
    <property type="entry name" value="Amino acid/polyamine transporter I"/>
    <property type="match status" value="1"/>
</dbReference>
<feature type="transmembrane region" description="Helical" evidence="6">
    <location>
        <begin position="106"/>
        <end position="134"/>
    </location>
</feature>
<dbReference type="GO" id="GO:0016020">
    <property type="term" value="C:membrane"/>
    <property type="evidence" value="ECO:0007669"/>
    <property type="project" value="UniProtKB-SubCell"/>
</dbReference>
<keyword evidence="4 6" id="KW-0472">Membrane</keyword>
<protein>
    <submittedName>
        <fullName evidence="8">Amino acid permease</fullName>
    </submittedName>
</protein>
<comment type="caution">
    <text evidence="8">The sequence shown here is derived from an EMBL/GenBank/DDBJ whole genome shotgun (WGS) entry which is preliminary data.</text>
</comment>
<evidence type="ECO:0000256" key="1">
    <source>
        <dbReference type="ARBA" id="ARBA00004141"/>
    </source>
</evidence>
<dbReference type="Pfam" id="PF00324">
    <property type="entry name" value="AA_permease"/>
    <property type="match status" value="1"/>
</dbReference>
<dbReference type="PANTHER" id="PTHR42770">
    <property type="entry name" value="AMINO ACID TRANSPORTER-RELATED"/>
    <property type="match status" value="1"/>
</dbReference>
<dbReference type="InterPro" id="IPR004841">
    <property type="entry name" value="AA-permease/SLC12A_dom"/>
</dbReference>
<keyword evidence="2 6" id="KW-0812">Transmembrane</keyword>
<feature type="domain" description="Amino acid permease/ SLC12A" evidence="7">
    <location>
        <begin position="34"/>
        <end position="398"/>
    </location>
</feature>
<name>A0A2A5JF32_RHOSG</name>
<feature type="transmembrane region" description="Helical" evidence="6">
    <location>
        <begin position="390"/>
        <end position="409"/>
    </location>
</feature>
<feature type="compositionally biased region" description="Low complexity" evidence="5">
    <location>
        <begin position="11"/>
        <end position="22"/>
    </location>
</feature>
<comment type="subcellular location">
    <subcellularLocation>
        <location evidence="1">Membrane</location>
        <topology evidence="1">Multi-pass membrane protein</topology>
    </subcellularLocation>
</comment>
<feature type="transmembrane region" description="Helical" evidence="6">
    <location>
        <begin position="173"/>
        <end position="194"/>
    </location>
</feature>
<feature type="transmembrane region" description="Helical" evidence="6">
    <location>
        <begin position="35"/>
        <end position="59"/>
    </location>
</feature>
<feature type="transmembrane region" description="Helical" evidence="6">
    <location>
        <begin position="140"/>
        <end position="161"/>
    </location>
</feature>
<proteinExistence type="predicted"/>
<evidence type="ECO:0000256" key="2">
    <source>
        <dbReference type="ARBA" id="ARBA00022692"/>
    </source>
</evidence>
<evidence type="ECO:0000313" key="9">
    <source>
        <dbReference type="Proteomes" id="UP000230886"/>
    </source>
</evidence>
<feature type="region of interest" description="Disordered" evidence="5">
    <location>
        <begin position="1"/>
        <end position="22"/>
    </location>
</feature>
<evidence type="ECO:0000313" key="8">
    <source>
        <dbReference type="EMBL" id="PCK28143.1"/>
    </source>
</evidence>
<evidence type="ECO:0000256" key="3">
    <source>
        <dbReference type="ARBA" id="ARBA00022989"/>
    </source>
</evidence>
<feature type="transmembrane region" description="Helical" evidence="6">
    <location>
        <begin position="451"/>
        <end position="469"/>
    </location>
</feature>